<dbReference type="Proteomes" id="UP000617531">
    <property type="component" value="Unassembled WGS sequence"/>
</dbReference>
<evidence type="ECO:0000313" key="2">
    <source>
        <dbReference type="EMBL" id="GHF23443.1"/>
    </source>
</evidence>
<keyword evidence="2" id="KW-0378">Hydrolase</keyword>
<dbReference type="InterPro" id="IPR000073">
    <property type="entry name" value="AB_hydrolase_1"/>
</dbReference>
<proteinExistence type="predicted"/>
<dbReference type="PANTHER" id="PTHR43798:SF33">
    <property type="entry name" value="HYDROLASE, PUTATIVE (AFU_ORTHOLOGUE AFUA_2G14860)-RELATED"/>
    <property type="match status" value="1"/>
</dbReference>
<dbReference type="EMBL" id="BNAI01000007">
    <property type="protein sequence ID" value="GHF23443.1"/>
    <property type="molecule type" value="Genomic_DNA"/>
</dbReference>
<feature type="domain" description="AB hydrolase-1" evidence="1">
    <location>
        <begin position="24"/>
        <end position="185"/>
    </location>
</feature>
<dbReference type="GO" id="GO:0016787">
    <property type="term" value="F:hydrolase activity"/>
    <property type="evidence" value="ECO:0007669"/>
    <property type="project" value="UniProtKB-KW"/>
</dbReference>
<accession>A0A8J3GSD7</accession>
<dbReference type="RefSeq" id="WP_191283941.1">
    <property type="nucleotide sequence ID" value="NZ_BNAI01000007.1"/>
</dbReference>
<organism evidence="2 3">
    <name type="scientific">Pseudolysinimonas yzui</name>
    <dbReference type="NCBI Taxonomy" id="2708254"/>
    <lineage>
        <taxon>Bacteria</taxon>
        <taxon>Bacillati</taxon>
        <taxon>Actinomycetota</taxon>
        <taxon>Actinomycetes</taxon>
        <taxon>Micrococcales</taxon>
        <taxon>Microbacteriaceae</taxon>
        <taxon>Pseudolysinimonas</taxon>
    </lineage>
</organism>
<protein>
    <submittedName>
        <fullName evidence="2">Hydrolase</fullName>
    </submittedName>
</protein>
<dbReference type="InterPro" id="IPR029058">
    <property type="entry name" value="AB_hydrolase_fold"/>
</dbReference>
<dbReference type="GO" id="GO:0016020">
    <property type="term" value="C:membrane"/>
    <property type="evidence" value="ECO:0007669"/>
    <property type="project" value="TreeGrafter"/>
</dbReference>
<dbReference type="Pfam" id="PF00561">
    <property type="entry name" value="Abhydrolase_1"/>
    <property type="match status" value="1"/>
</dbReference>
<dbReference type="PRINTS" id="PR00111">
    <property type="entry name" value="ABHYDROLASE"/>
</dbReference>
<dbReference type="Gene3D" id="3.40.50.1820">
    <property type="entry name" value="alpha/beta hydrolase"/>
    <property type="match status" value="1"/>
</dbReference>
<keyword evidence="3" id="KW-1185">Reference proteome</keyword>
<dbReference type="InterPro" id="IPR050266">
    <property type="entry name" value="AB_hydrolase_sf"/>
</dbReference>
<gene>
    <name evidence="2" type="ORF">GCM10011600_25700</name>
</gene>
<comment type="caution">
    <text evidence="2">The sequence shown here is derived from an EMBL/GenBank/DDBJ whole genome shotgun (WGS) entry which is preliminary data.</text>
</comment>
<sequence length="259" mass="28128">MGWLRRLLRRPPLLHVAGDAGAGPPVVLVHGIASSSVTFEYLVPLITDRHRAISIDLLGFGGSPAPADAAYTIEEHVAALRRTLRTLGLRHFVLVGHSLGALISARYAAVYRRDVSRLVIVSPPVYVTPAEIAAPLDRAAMDGYLRLYEFLRSNKEFTIRAAAGLARLSPIKNLLDVSEKTWNAFVLSLEKSIESQTTVSDLVQVTAPIHLVYGALDPLLHPAGLRIVENLRGVTAHKVQGVDHVIRPRMARVVATAIG</sequence>
<name>A0A8J3GSD7_9MICO</name>
<dbReference type="AlphaFoldDB" id="A0A8J3GSD7"/>
<evidence type="ECO:0000313" key="3">
    <source>
        <dbReference type="Proteomes" id="UP000617531"/>
    </source>
</evidence>
<reference evidence="2" key="1">
    <citation type="journal article" date="2014" name="Int. J. Syst. Evol. Microbiol.">
        <title>Complete genome sequence of Corynebacterium casei LMG S-19264T (=DSM 44701T), isolated from a smear-ripened cheese.</title>
        <authorList>
            <consortium name="US DOE Joint Genome Institute (JGI-PGF)"/>
            <person name="Walter F."/>
            <person name="Albersmeier A."/>
            <person name="Kalinowski J."/>
            <person name="Ruckert C."/>
        </authorList>
    </citation>
    <scope>NUCLEOTIDE SEQUENCE</scope>
    <source>
        <strain evidence="2">CGMCC 1.16548</strain>
    </source>
</reference>
<reference evidence="2" key="2">
    <citation type="submission" date="2020-09" db="EMBL/GenBank/DDBJ databases">
        <authorList>
            <person name="Sun Q."/>
            <person name="Zhou Y."/>
        </authorList>
    </citation>
    <scope>NUCLEOTIDE SEQUENCE</scope>
    <source>
        <strain evidence="2">CGMCC 1.16548</strain>
    </source>
</reference>
<dbReference type="SUPFAM" id="SSF53474">
    <property type="entry name" value="alpha/beta-Hydrolases"/>
    <property type="match status" value="1"/>
</dbReference>
<dbReference type="PANTHER" id="PTHR43798">
    <property type="entry name" value="MONOACYLGLYCEROL LIPASE"/>
    <property type="match status" value="1"/>
</dbReference>
<evidence type="ECO:0000259" key="1">
    <source>
        <dbReference type="Pfam" id="PF00561"/>
    </source>
</evidence>